<dbReference type="InterPro" id="IPR012255">
    <property type="entry name" value="ETF_b"/>
</dbReference>
<evidence type="ECO:0000313" key="4">
    <source>
        <dbReference type="Proteomes" id="UP000250070"/>
    </source>
</evidence>
<dbReference type="PANTHER" id="PTHR21294:SF17">
    <property type="entry name" value="PROTEIN FIXA"/>
    <property type="match status" value="1"/>
</dbReference>
<dbReference type="InterPro" id="IPR014730">
    <property type="entry name" value="ETF_a/b_N"/>
</dbReference>
<dbReference type="SMART" id="SM00893">
    <property type="entry name" value="ETF"/>
    <property type="match status" value="1"/>
</dbReference>
<reference evidence="3 4" key="1">
    <citation type="submission" date="2018-06" db="EMBL/GenBank/DDBJ databases">
        <authorList>
            <consortium name="Pathogen Informatics"/>
            <person name="Doyle S."/>
        </authorList>
    </citation>
    <scope>NUCLEOTIDE SEQUENCE [LARGE SCALE GENOMIC DNA]</scope>
    <source>
        <strain evidence="3 4">NCTC13076</strain>
    </source>
</reference>
<dbReference type="Gene3D" id="3.40.50.620">
    <property type="entry name" value="HUPs"/>
    <property type="match status" value="1"/>
</dbReference>
<dbReference type="PANTHER" id="PTHR21294">
    <property type="entry name" value="ELECTRON TRANSFER FLAVOPROTEIN BETA-SUBUNIT"/>
    <property type="match status" value="1"/>
</dbReference>
<accession>A0A2X1XVK4</accession>
<evidence type="ECO:0000313" key="3">
    <source>
        <dbReference type="EMBL" id="SPY46643.1"/>
    </source>
</evidence>
<dbReference type="RefSeq" id="WP_112889490.1">
    <property type="nucleotide sequence ID" value="NZ_CP066287.1"/>
</dbReference>
<dbReference type="SUPFAM" id="SSF52402">
    <property type="entry name" value="Adenine nucleotide alpha hydrolases-like"/>
    <property type="match status" value="1"/>
</dbReference>
<dbReference type="Pfam" id="PF01012">
    <property type="entry name" value="ETF"/>
    <property type="match status" value="1"/>
</dbReference>
<dbReference type="EMBL" id="UATM01000032">
    <property type="protein sequence ID" value="SPY46643.1"/>
    <property type="molecule type" value="Genomic_DNA"/>
</dbReference>
<dbReference type="STRING" id="54005.HMPREF3229_00018"/>
<dbReference type="AlphaFoldDB" id="A0A2X1XVK4"/>
<dbReference type="CDD" id="cd01714">
    <property type="entry name" value="ETF_beta"/>
    <property type="match status" value="1"/>
</dbReference>
<proteinExistence type="predicted"/>
<gene>
    <name evidence="3" type="primary">etfB_1</name>
    <name evidence="3" type="ORF">NCTC13076_00644</name>
</gene>
<dbReference type="GO" id="GO:0009055">
    <property type="term" value="F:electron transfer activity"/>
    <property type="evidence" value="ECO:0007669"/>
    <property type="project" value="InterPro"/>
</dbReference>
<evidence type="ECO:0000259" key="2">
    <source>
        <dbReference type="SMART" id="SM00893"/>
    </source>
</evidence>
<feature type="domain" description="Electron transfer flavoprotein alpha/beta-subunit N-terminal" evidence="2">
    <location>
        <begin position="22"/>
        <end position="215"/>
    </location>
</feature>
<organism evidence="3 4">
    <name type="scientific">Peptoniphilus harei</name>
    <dbReference type="NCBI Taxonomy" id="54005"/>
    <lineage>
        <taxon>Bacteria</taxon>
        <taxon>Bacillati</taxon>
        <taxon>Bacillota</taxon>
        <taxon>Tissierellia</taxon>
        <taxon>Tissierellales</taxon>
        <taxon>Peptoniphilaceae</taxon>
        <taxon>Peptoniphilus</taxon>
    </lineage>
</organism>
<dbReference type="InterPro" id="IPR033948">
    <property type="entry name" value="ETF_beta_N"/>
</dbReference>
<dbReference type="Proteomes" id="UP000250070">
    <property type="component" value="Unassembled WGS sequence"/>
</dbReference>
<dbReference type="GeneID" id="83862158"/>
<sequence length="266" mass="29095">MNIVVCIKQVPDTNEVRLDPVTNTLIRDGVPSIINPDDKSGLEVALRLKDENPDDVHVTVLSMGPPQAEGALREALAMGADEGILVSDRAFGGADTWATSCTITAALEHLDFDLIICGRQAIDGDTAQVGPQIAEHIGVPQVSYVEELDLDEDKKGITVKRQFEDRYHTINIKFPCLITAIAELAEPRYMTIGKVFESYQKEIKVWGLEDIKDKLDMANIGLKGSPTKVRKSFPKQGKGKGVLLTDLTADEAAQAIVAKLQEKYII</sequence>
<dbReference type="PIRSF" id="PIRSF000090">
    <property type="entry name" value="Beta-ETF"/>
    <property type="match status" value="1"/>
</dbReference>
<protein>
    <recommendedName>
        <fullName evidence="1">Electron transfer flavoprotein small subunit</fullName>
    </recommendedName>
</protein>
<evidence type="ECO:0000256" key="1">
    <source>
        <dbReference type="ARBA" id="ARBA00042002"/>
    </source>
</evidence>
<dbReference type="InterPro" id="IPR014729">
    <property type="entry name" value="Rossmann-like_a/b/a_fold"/>
</dbReference>
<name>A0A2X1XVK4_9FIRM</name>
<dbReference type="OrthoDB" id="9804960at2"/>